<dbReference type="Pfam" id="PF14278">
    <property type="entry name" value="TetR_C_8"/>
    <property type="match status" value="1"/>
</dbReference>
<protein>
    <submittedName>
        <fullName evidence="4">TetR/AcrR family transcriptional regulator C-terminal domain-containing protein</fullName>
    </submittedName>
</protein>
<proteinExistence type="predicted"/>
<feature type="DNA-binding region" description="H-T-H motif" evidence="2">
    <location>
        <begin position="28"/>
        <end position="47"/>
    </location>
</feature>
<evidence type="ECO:0000313" key="4">
    <source>
        <dbReference type="EMBL" id="HJC35691.1"/>
    </source>
</evidence>
<dbReference type="InterPro" id="IPR050624">
    <property type="entry name" value="HTH-type_Tx_Regulator"/>
</dbReference>
<dbReference type="PANTHER" id="PTHR43479">
    <property type="entry name" value="ACREF/ENVCD OPERON REPRESSOR-RELATED"/>
    <property type="match status" value="1"/>
</dbReference>
<dbReference type="GO" id="GO:0003677">
    <property type="term" value="F:DNA binding"/>
    <property type="evidence" value="ECO:0007669"/>
    <property type="project" value="UniProtKB-UniRule"/>
</dbReference>
<evidence type="ECO:0000313" key="5">
    <source>
        <dbReference type="Proteomes" id="UP000823896"/>
    </source>
</evidence>
<name>A0A9D2NNJ3_9FIRM</name>
<dbReference type="PROSITE" id="PS50977">
    <property type="entry name" value="HTH_TETR_2"/>
    <property type="match status" value="1"/>
</dbReference>
<dbReference type="Proteomes" id="UP000823896">
    <property type="component" value="Unassembled WGS sequence"/>
</dbReference>
<dbReference type="Pfam" id="PF00440">
    <property type="entry name" value="TetR_N"/>
    <property type="match status" value="1"/>
</dbReference>
<dbReference type="InterPro" id="IPR039532">
    <property type="entry name" value="TetR_C_Firmicutes"/>
</dbReference>
<dbReference type="AlphaFoldDB" id="A0A9D2NNJ3"/>
<reference evidence="4" key="1">
    <citation type="journal article" date="2021" name="PeerJ">
        <title>Extensive microbial diversity within the chicken gut microbiome revealed by metagenomics and culture.</title>
        <authorList>
            <person name="Gilroy R."/>
            <person name="Ravi A."/>
            <person name="Getino M."/>
            <person name="Pursley I."/>
            <person name="Horton D.L."/>
            <person name="Alikhan N.F."/>
            <person name="Baker D."/>
            <person name="Gharbi K."/>
            <person name="Hall N."/>
            <person name="Watson M."/>
            <person name="Adriaenssens E.M."/>
            <person name="Foster-Nyarko E."/>
            <person name="Jarju S."/>
            <person name="Secka A."/>
            <person name="Antonio M."/>
            <person name="Oren A."/>
            <person name="Chaudhuri R.R."/>
            <person name="La Ragione R."/>
            <person name="Hildebrand F."/>
            <person name="Pallen M.J."/>
        </authorList>
    </citation>
    <scope>NUCLEOTIDE SEQUENCE</scope>
    <source>
        <strain evidence="4">CHK187-11901</strain>
    </source>
</reference>
<evidence type="ECO:0000256" key="1">
    <source>
        <dbReference type="ARBA" id="ARBA00023125"/>
    </source>
</evidence>
<dbReference type="EMBL" id="DWWM01000005">
    <property type="protein sequence ID" value="HJC35691.1"/>
    <property type="molecule type" value="Genomic_DNA"/>
</dbReference>
<reference evidence="4" key="2">
    <citation type="submission" date="2021-04" db="EMBL/GenBank/DDBJ databases">
        <authorList>
            <person name="Gilroy R."/>
        </authorList>
    </citation>
    <scope>NUCLEOTIDE SEQUENCE</scope>
    <source>
        <strain evidence="4">CHK187-11901</strain>
    </source>
</reference>
<keyword evidence="1 2" id="KW-0238">DNA-binding</keyword>
<sequence>MAGSDVSKRLLADALRTLLQDHWFSEVTVTQICSLCGMSRKNFYYHFKDKYDLVNWIFSSEFIARVRAHQGVRDWHLLQELCEYLDADRAFYRRVFAAEGQNCFTEYFSEFIASVITEEVRKLFADQDEEDMSFYIGFYTDAFVMSIRKWILKQGDISSRRFIALLRNGLIHTSLAVLQRLPKEDERRTAGFVTDGQK</sequence>
<gene>
    <name evidence="4" type="ORF">H9702_00985</name>
</gene>
<dbReference type="Gene3D" id="1.10.357.10">
    <property type="entry name" value="Tetracycline Repressor, domain 2"/>
    <property type="match status" value="1"/>
</dbReference>
<organism evidence="4 5">
    <name type="scientific">Candidatus Merdibacter merdavium</name>
    <dbReference type="NCBI Taxonomy" id="2838692"/>
    <lineage>
        <taxon>Bacteria</taxon>
        <taxon>Bacillati</taxon>
        <taxon>Bacillota</taxon>
        <taxon>Erysipelotrichia</taxon>
        <taxon>Erysipelotrichales</taxon>
        <taxon>Erysipelotrichaceae</taxon>
        <taxon>Merdibacter</taxon>
    </lineage>
</organism>
<dbReference type="InterPro" id="IPR009057">
    <property type="entry name" value="Homeodomain-like_sf"/>
</dbReference>
<evidence type="ECO:0000259" key="3">
    <source>
        <dbReference type="PROSITE" id="PS50977"/>
    </source>
</evidence>
<evidence type="ECO:0000256" key="2">
    <source>
        <dbReference type="PROSITE-ProRule" id="PRU00335"/>
    </source>
</evidence>
<accession>A0A9D2NNJ3</accession>
<dbReference type="PANTHER" id="PTHR43479:SF7">
    <property type="entry name" value="TETR-FAMILY TRANSCRIPTIONAL REGULATOR"/>
    <property type="match status" value="1"/>
</dbReference>
<feature type="domain" description="HTH tetR-type" evidence="3">
    <location>
        <begin position="5"/>
        <end position="65"/>
    </location>
</feature>
<dbReference type="InterPro" id="IPR001647">
    <property type="entry name" value="HTH_TetR"/>
</dbReference>
<comment type="caution">
    <text evidence="4">The sequence shown here is derived from an EMBL/GenBank/DDBJ whole genome shotgun (WGS) entry which is preliminary data.</text>
</comment>
<dbReference type="SUPFAM" id="SSF46689">
    <property type="entry name" value="Homeodomain-like"/>
    <property type="match status" value="1"/>
</dbReference>